<feature type="compositionally biased region" description="Basic and acidic residues" evidence="1">
    <location>
        <begin position="373"/>
        <end position="396"/>
    </location>
</feature>
<evidence type="ECO:0000313" key="3">
    <source>
        <dbReference type="Proteomes" id="UP001157974"/>
    </source>
</evidence>
<evidence type="ECO:0000256" key="1">
    <source>
        <dbReference type="SAM" id="MobiDB-lite"/>
    </source>
</evidence>
<accession>A0AAV8UPT6</accession>
<protein>
    <submittedName>
        <fullName evidence="2">Uncharacterized protein</fullName>
    </submittedName>
</protein>
<sequence>MNYVPGGWVGPGYGGVGGRYDWGVAAAPTGQIDDVLAKEQPQEFIPPPRPKKKSAGAFDRRPRATEEIMMSPVSSFPAYSQPMHLHYYPMPGGMEQMQQNSYMPWTPSYQHLKCSAHSSPGDEASTTYSCHHSTHHYGHHHQQPYVVPHGLGSNSLSGSGYYSHTGAHPSFCSSYYQKGSSSANAKDCVDDRRHVSSKKLDAADRRAHRMKVLKRTRMRAGMNNSSVRANQAMYNNARPVMVEQSGQYPFAAERERKLSGQVERDPSTENENSGQENANSGSNSDMGGSGMDMTALSRRERRKQNCSSDDNWNEADDPSSSNPGSRTMSPCLPEQNGSGESVNADLVHTDGKRLGVKVKGSSRTRGKGVKPVENSKKSPVETRRKEDPRSSSEDRN</sequence>
<evidence type="ECO:0000313" key="2">
    <source>
        <dbReference type="EMBL" id="KAJ8903511.1"/>
    </source>
</evidence>
<gene>
    <name evidence="2" type="ORF">NDN08_004617</name>
</gene>
<feature type="compositionally biased region" description="Polar residues" evidence="1">
    <location>
        <begin position="318"/>
        <end position="328"/>
    </location>
</feature>
<feature type="compositionally biased region" description="Basic residues" evidence="1">
    <location>
        <begin position="354"/>
        <end position="368"/>
    </location>
</feature>
<proteinExistence type="predicted"/>
<reference evidence="2 3" key="1">
    <citation type="journal article" date="2023" name="Nat. Commun.">
        <title>Origin of minicircular mitochondrial genomes in red algae.</title>
        <authorList>
            <person name="Lee Y."/>
            <person name="Cho C.H."/>
            <person name="Lee Y.M."/>
            <person name="Park S.I."/>
            <person name="Yang J.H."/>
            <person name="West J.A."/>
            <person name="Bhattacharya D."/>
            <person name="Yoon H.S."/>
        </authorList>
    </citation>
    <scope>NUCLEOTIDE SEQUENCE [LARGE SCALE GENOMIC DNA]</scope>
    <source>
        <strain evidence="2 3">CCMP1338</strain>
        <tissue evidence="2">Whole cell</tissue>
    </source>
</reference>
<keyword evidence="3" id="KW-1185">Reference proteome</keyword>
<feature type="compositionally biased region" description="Basic and acidic residues" evidence="1">
    <location>
        <begin position="254"/>
        <end position="267"/>
    </location>
</feature>
<dbReference type="Proteomes" id="UP001157974">
    <property type="component" value="Unassembled WGS sequence"/>
</dbReference>
<organism evidence="2 3">
    <name type="scientific">Rhodosorus marinus</name>
    <dbReference type="NCBI Taxonomy" id="101924"/>
    <lineage>
        <taxon>Eukaryota</taxon>
        <taxon>Rhodophyta</taxon>
        <taxon>Stylonematophyceae</taxon>
        <taxon>Stylonematales</taxon>
        <taxon>Stylonemataceae</taxon>
        <taxon>Rhodosorus</taxon>
    </lineage>
</organism>
<comment type="caution">
    <text evidence="2">The sequence shown here is derived from an EMBL/GenBank/DDBJ whole genome shotgun (WGS) entry which is preliminary data.</text>
</comment>
<dbReference type="AlphaFoldDB" id="A0AAV8UPT6"/>
<feature type="compositionally biased region" description="Polar residues" evidence="1">
    <location>
        <begin position="269"/>
        <end position="278"/>
    </location>
</feature>
<dbReference type="EMBL" id="JAMWBK010000007">
    <property type="protein sequence ID" value="KAJ8903511.1"/>
    <property type="molecule type" value="Genomic_DNA"/>
</dbReference>
<name>A0AAV8UPT6_9RHOD</name>
<feature type="region of interest" description="Disordered" evidence="1">
    <location>
        <begin position="254"/>
        <end position="396"/>
    </location>
</feature>